<organism evidence="3 4">
    <name type="scientific">Anaerotignum lactatifermentans DSM 14214</name>
    <dbReference type="NCBI Taxonomy" id="1121323"/>
    <lineage>
        <taxon>Bacteria</taxon>
        <taxon>Bacillati</taxon>
        <taxon>Bacillota</taxon>
        <taxon>Clostridia</taxon>
        <taxon>Lachnospirales</taxon>
        <taxon>Anaerotignaceae</taxon>
        <taxon>Anaerotignum</taxon>
    </lineage>
</organism>
<evidence type="ECO:0000256" key="2">
    <source>
        <dbReference type="SAM" id="SignalP"/>
    </source>
</evidence>
<reference evidence="3 4" key="1">
    <citation type="submission" date="2016-11" db="EMBL/GenBank/DDBJ databases">
        <authorList>
            <person name="Jaros S."/>
            <person name="Januszkiewicz K."/>
            <person name="Wedrychowicz H."/>
        </authorList>
    </citation>
    <scope>NUCLEOTIDE SEQUENCE [LARGE SCALE GENOMIC DNA]</scope>
    <source>
        <strain evidence="3 4">DSM 14214</strain>
    </source>
</reference>
<dbReference type="Proteomes" id="UP000183975">
    <property type="component" value="Unassembled WGS sequence"/>
</dbReference>
<keyword evidence="4" id="KW-1185">Reference proteome</keyword>
<feature type="chain" id="PRO_5011957821" evidence="2">
    <location>
        <begin position="25"/>
        <end position="295"/>
    </location>
</feature>
<dbReference type="AlphaFoldDB" id="A0A1M6ZS69"/>
<dbReference type="OrthoDB" id="2473354at2"/>
<evidence type="ECO:0000256" key="1">
    <source>
        <dbReference type="SAM" id="Coils"/>
    </source>
</evidence>
<accession>A0A1M6ZS69</accession>
<name>A0A1M6ZS69_9FIRM</name>
<dbReference type="EMBL" id="FRAH01000094">
    <property type="protein sequence ID" value="SHL33327.1"/>
    <property type="molecule type" value="Genomic_DNA"/>
</dbReference>
<feature type="coiled-coil region" evidence="1">
    <location>
        <begin position="80"/>
        <end position="110"/>
    </location>
</feature>
<feature type="signal peptide" evidence="2">
    <location>
        <begin position="1"/>
        <end position="24"/>
    </location>
</feature>
<keyword evidence="2" id="KW-0732">Signal</keyword>
<evidence type="ECO:0000313" key="3">
    <source>
        <dbReference type="EMBL" id="SHL33327.1"/>
    </source>
</evidence>
<protein>
    <submittedName>
        <fullName evidence="3">Uncharacterized protein</fullName>
    </submittedName>
</protein>
<sequence>MKKRFTALALVSTLSIGTTVTALAAESEVPSLMQPNSVIIYDEEGNPSVVSGGYVNSNKLSDKNQITDFNIDDYMRKIPADATVEEREAIEEENQVIREALEDVKNGRQAVQSDIEIIPGMKVIYDENGKLYDVYYVDDFCPEGYTLHGNAGHMESDHKGTSNKQARATTVTWGDDYVNTLVYQPKDKSILGTGRATYYDGLQGNRNNPLKDGDVATQMDYDYSRKGDQPVAIRNLDTDEAFTYYQADVGRLPDAVIDIWGLNNLEELAGKEGVRSVPNVRYYHKLFSDQDIPNW</sequence>
<gene>
    <name evidence="3" type="ORF">SAMN02745138_03270</name>
</gene>
<dbReference type="RefSeq" id="WP_072853546.1">
    <property type="nucleotide sequence ID" value="NZ_FRAH01000094.1"/>
</dbReference>
<evidence type="ECO:0000313" key="4">
    <source>
        <dbReference type="Proteomes" id="UP000183975"/>
    </source>
</evidence>
<keyword evidence="1" id="KW-0175">Coiled coil</keyword>
<proteinExistence type="predicted"/>